<sequence length="34" mass="3784">PYCGAGPFATLDEVNEHITEVHPGEPLLIHIVWE</sequence>
<proteinExistence type="predicted"/>
<dbReference type="AlphaFoldDB" id="X1KX47"/>
<accession>X1KX47</accession>
<feature type="non-terminal residue" evidence="1">
    <location>
        <position position="1"/>
    </location>
</feature>
<gene>
    <name evidence="1" type="ORF">S06H3_03901</name>
</gene>
<organism evidence="1">
    <name type="scientific">marine sediment metagenome</name>
    <dbReference type="NCBI Taxonomy" id="412755"/>
    <lineage>
        <taxon>unclassified sequences</taxon>
        <taxon>metagenomes</taxon>
        <taxon>ecological metagenomes</taxon>
    </lineage>
</organism>
<name>X1KX47_9ZZZZ</name>
<reference evidence="1" key="1">
    <citation type="journal article" date="2014" name="Front. Microbiol.">
        <title>High frequency of phylogenetically diverse reductive dehalogenase-homologous genes in deep subseafloor sedimentary metagenomes.</title>
        <authorList>
            <person name="Kawai M."/>
            <person name="Futagami T."/>
            <person name="Toyoda A."/>
            <person name="Takaki Y."/>
            <person name="Nishi S."/>
            <person name="Hori S."/>
            <person name="Arai W."/>
            <person name="Tsubouchi T."/>
            <person name="Morono Y."/>
            <person name="Uchiyama I."/>
            <person name="Ito T."/>
            <person name="Fujiyama A."/>
            <person name="Inagaki F."/>
            <person name="Takami H."/>
        </authorList>
    </citation>
    <scope>NUCLEOTIDE SEQUENCE</scope>
    <source>
        <strain evidence="1">Expedition CK06-06</strain>
    </source>
</reference>
<evidence type="ECO:0000313" key="1">
    <source>
        <dbReference type="EMBL" id="GAH94744.1"/>
    </source>
</evidence>
<comment type="caution">
    <text evidence="1">The sequence shown here is derived from an EMBL/GenBank/DDBJ whole genome shotgun (WGS) entry which is preliminary data.</text>
</comment>
<dbReference type="EMBL" id="BARV01001321">
    <property type="protein sequence ID" value="GAH94744.1"/>
    <property type="molecule type" value="Genomic_DNA"/>
</dbReference>
<protein>
    <submittedName>
        <fullName evidence="1">Uncharacterized protein</fullName>
    </submittedName>
</protein>